<organism evidence="1 2">
    <name type="scientific">Puccinia sorghi</name>
    <dbReference type="NCBI Taxonomy" id="27349"/>
    <lineage>
        <taxon>Eukaryota</taxon>
        <taxon>Fungi</taxon>
        <taxon>Dikarya</taxon>
        <taxon>Basidiomycota</taxon>
        <taxon>Pucciniomycotina</taxon>
        <taxon>Pucciniomycetes</taxon>
        <taxon>Pucciniales</taxon>
        <taxon>Pucciniaceae</taxon>
        <taxon>Puccinia</taxon>
    </lineage>
</organism>
<dbReference type="VEuPathDB" id="FungiDB:VP01_55g4"/>
<proteinExistence type="predicted"/>
<name>A0A0L6UJ11_9BASI</name>
<evidence type="ECO:0000313" key="2">
    <source>
        <dbReference type="Proteomes" id="UP000037035"/>
    </source>
</evidence>
<gene>
    <name evidence="1" type="ORF">VP01_55g4</name>
</gene>
<accession>A0A0L6UJ11</accession>
<comment type="caution">
    <text evidence="1">The sequence shown here is derived from an EMBL/GenBank/DDBJ whole genome shotgun (WGS) entry which is preliminary data.</text>
</comment>
<dbReference type="Proteomes" id="UP000037035">
    <property type="component" value="Unassembled WGS sequence"/>
</dbReference>
<keyword evidence="2" id="KW-1185">Reference proteome</keyword>
<evidence type="ECO:0000313" key="1">
    <source>
        <dbReference type="EMBL" id="KNZ48526.1"/>
    </source>
</evidence>
<reference evidence="1 2" key="1">
    <citation type="submission" date="2015-08" db="EMBL/GenBank/DDBJ databases">
        <title>Next Generation Sequencing and Analysis of the Genome of Puccinia sorghi L Schw, the Causal Agent of Maize Common Rust.</title>
        <authorList>
            <person name="Rochi L."/>
            <person name="Burguener G."/>
            <person name="Darino M."/>
            <person name="Turjanski A."/>
            <person name="Kreff E."/>
            <person name="Dieguez M.J."/>
            <person name="Sacco F."/>
        </authorList>
    </citation>
    <scope>NUCLEOTIDE SEQUENCE [LARGE SCALE GENOMIC DNA]</scope>
    <source>
        <strain evidence="1 2">RO10H11247</strain>
    </source>
</reference>
<sequence length="134" mass="15635">MDNHSPFYDWGKLLLTYMEYDDQVNCFWEISVVNVNKIWVCLIVPPGTERVQKLTPDDDLYSPNEPLYLLHLSRSVHFDCTITIDQLINIPLLNGRIIQTYNNIILPLHLPNCHNYLNSPVSQHPTNFLAKNKK</sequence>
<dbReference type="AlphaFoldDB" id="A0A0L6UJ11"/>
<dbReference type="EMBL" id="LAVV01010830">
    <property type="protein sequence ID" value="KNZ48526.1"/>
    <property type="molecule type" value="Genomic_DNA"/>
</dbReference>
<protein>
    <submittedName>
        <fullName evidence="1">Uncharacterized protein</fullName>
    </submittedName>
</protein>